<evidence type="ECO:0000313" key="4">
    <source>
        <dbReference type="Proteomes" id="UP000019681"/>
    </source>
</evidence>
<feature type="domain" description="Glutamine amidotransferase" evidence="2">
    <location>
        <begin position="3"/>
        <end position="185"/>
    </location>
</feature>
<dbReference type="Proteomes" id="UP000019681">
    <property type="component" value="Unassembled WGS sequence"/>
</dbReference>
<dbReference type="PANTHER" id="PTHR43418">
    <property type="entry name" value="MULTIFUNCTIONAL TRYPTOPHAN BIOSYNTHESIS PROTEIN-RELATED"/>
    <property type="match status" value="1"/>
</dbReference>
<keyword evidence="4" id="KW-1185">Reference proteome</keyword>
<dbReference type="PANTHER" id="PTHR43418:SF4">
    <property type="entry name" value="MULTIFUNCTIONAL TRYPTOPHAN BIOSYNTHESIS PROTEIN"/>
    <property type="match status" value="1"/>
</dbReference>
<protein>
    <submittedName>
        <fullName evidence="3">Anthranilate synthase subunit II</fullName>
        <ecNumber evidence="3">4.1.3.27</ecNumber>
    </submittedName>
</protein>
<comment type="caution">
    <text evidence="3">The sequence shown here is derived from an EMBL/GenBank/DDBJ whole genome shotgun (WGS) entry which is preliminary data.</text>
</comment>
<dbReference type="InterPro" id="IPR029062">
    <property type="entry name" value="Class_I_gatase-like"/>
</dbReference>
<dbReference type="OrthoDB" id="9804328at2"/>
<dbReference type="PRINTS" id="PR00099">
    <property type="entry name" value="CPSGATASE"/>
</dbReference>
<dbReference type="PROSITE" id="PS51273">
    <property type="entry name" value="GATASE_TYPE_1"/>
    <property type="match status" value="1"/>
</dbReference>
<dbReference type="InterPro" id="IPR050472">
    <property type="entry name" value="Anth_synth/Amidotransfase"/>
</dbReference>
<dbReference type="InterPro" id="IPR017926">
    <property type="entry name" value="GATASE"/>
</dbReference>
<proteinExistence type="predicted"/>
<organism evidence="3 4">
    <name type="scientific">Fervidicella metallireducens AeB</name>
    <dbReference type="NCBI Taxonomy" id="1403537"/>
    <lineage>
        <taxon>Bacteria</taxon>
        <taxon>Bacillati</taxon>
        <taxon>Bacillota</taxon>
        <taxon>Clostridia</taxon>
        <taxon>Eubacteriales</taxon>
        <taxon>Clostridiaceae</taxon>
        <taxon>Fervidicella</taxon>
    </lineage>
</organism>
<dbReference type="Pfam" id="PF00117">
    <property type="entry name" value="GATase"/>
    <property type="match status" value="1"/>
</dbReference>
<dbReference type="NCBIfam" id="TIGR00566">
    <property type="entry name" value="trpG_papA"/>
    <property type="match status" value="1"/>
</dbReference>
<accession>A0A017RVF5</accession>
<dbReference type="PRINTS" id="PR00097">
    <property type="entry name" value="ANTSNTHASEII"/>
</dbReference>
<dbReference type="CDD" id="cd01743">
    <property type="entry name" value="GATase1_Anthranilate_Synthase"/>
    <property type="match status" value="1"/>
</dbReference>
<dbReference type="RefSeq" id="WP_035379462.1">
    <property type="nucleotide sequence ID" value="NZ_AZQP01000018.1"/>
</dbReference>
<evidence type="ECO:0000313" key="3">
    <source>
        <dbReference type="EMBL" id="EYE88546.1"/>
    </source>
</evidence>
<name>A0A017RVF5_9CLOT</name>
<evidence type="ECO:0000256" key="1">
    <source>
        <dbReference type="ARBA" id="ARBA00022962"/>
    </source>
</evidence>
<dbReference type="AlphaFoldDB" id="A0A017RVF5"/>
<dbReference type="EC" id="4.1.3.27" evidence="3"/>
<dbReference type="GO" id="GO:0004049">
    <property type="term" value="F:anthranilate synthase activity"/>
    <property type="evidence" value="ECO:0007669"/>
    <property type="project" value="UniProtKB-EC"/>
</dbReference>
<dbReference type="Gene3D" id="3.40.50.880">
    <property type="match status" value="1"/>
</dbReference>
<dbReference type="InterPro" id="IPR006221">
    <property type="entry name" value="TrpG/PapA_dom"/>
</dbReference>
<keyword evidence="1" id="KW-0315">Glutamine amidotransferase</keyword>
<dbReference type="GO" id="GO:0005829">
    <property type="term" value="C:cytosol"/>
    <property type="evidence" value="ECO:0007669"/>
    <property type="project" value="TreeGrafter"/>
</dbReference>
<dbReference type="STRING" id="1403537.Q428_07190"/>
<dbReference type="SUPFAM" id="SSF52317">
    <property type="entry name" value="Class I glutamine amidotransferase-like"/>
    <property type="match status" value="1"/>
</dbReference>
<dbReference type="FunFam" id="3.40.50.880:FF:000003">
    <property type="entry name" value="Anthranilate synthase component II"/>
    <property type="match status" value="1"/>
</dbReference>
<dbReference type="EMBL" id="AZQP01000018">
    <property type="protein sequence ID" value="EYE88546.1"/>
    <property type="molecule type" value="Genomic_DNA"/>
</dbReference>
<keyword evidence="3" id="KW-0456">Lyase</keyword>
<dbReference type="PRINTS" id="PR00096">
    <property type="entry name" value="GATASE"/>
</dbReference>
<gene>
    <name evidence="3" type="ORF">Q428_07190</name>
</gene>
<dbReference type="GO" id="GO:0000162">
    <property type="term" value="P:L-tryptophan biosynthetic process"/>
    <property type="evidence" value="ECO:0007669"/>
    <property type="project" value="TreeGrafter"/>
</dbReference>
<evidence type="ECO:0000259" key="2">
    <source>
        <dbReference type="Pfam" id="PF00117"/>
    </source>
</evidence>
<sequence length="193" mass="21812">MVLIIDNYDSFTYNLYHYFLILGEETVVKNRDEVTLEEIEKMKPDFIVLSPGPGSPEEAILPLRVIDKFKGEIPILGVCLGHQCIGYYFGGKVVKGKSPVHGKVHLVKHINKGVFQGLKNPINVTRYHSLVISKETLPDDLEITAETLTGEIMGVRHKKYNIEGVQFHPEAILTEHGLDMLKNFLRSGRNENN</sequence>
<reference evidence="3 4" key="1">
    <citation type="journal article" date="2014" name="Genome Announc.">
        <title>Draft Genome Sequence of Fervidicella metallireducens Strain AeBT, an Iron-Reducing Thermoanaerobe from the Great Artesian Basin.</title>
        <authorList>
            <person name="Patel B.K."/>
        </authorList>
    </citation>
    <scope>NUCLEOTIDE SEQUENCE [LARGE SCALE GENOMIC DNA]</scope>
    <source>
        <strain evidence="3 4">AeB</strain>
    </source>
</reference>